<evidence type="ECO:0000313" key="2">
    <source>
        <dbReference type="Proteomes" id="UP000255168"/>
    </source>
</evidence>
<sequence length="237" mass="25917">MQSGGATSAMDEITIGQLVEAELKAGGVRPEAFGQILGRLFGLSILHREDSAIERQLYDDAVRIEGLLNAYFDVGGFRLLHERHQSYFRLYPPGARVPGLPAEDDAIAVDAVRAKLSADFVACCLVLRLLYNESLRQGSINERNEALVTVEYLNATLTAQARRSLPAKTAREKLFADLKRARLIDYRADSEVEDADALVAIRGTILQFVADSAIDALLTETRTPVSAVTSPEPDDEA</sequence>
<geneLocation type="plasmid" evidence="2">
    <name>iii</name>
</geneLocation>
<proteinExistence type="predicted"/>
<evidence type="ECO:0000313" key="1">
    <source>
        <dbReference type="EMBL" id="SPD62047.1"/>
    </source>
</evidence>
<dbReference type="Proteomes" id="UP000255168">
    <property type="component" value="Plasmid III"/>
</dbReference>
<accession>A0A375HZC8</accession>
<reference evidence="1 2" key="1">
    <citation type="submission" date="2018-01" db="EMBL/GenBank/DDBJ databases">
        <authorList>
            <person name="Clerissi C."/>
        </authorList>
    </citation>
    <scope>NUCLEOTIDE SEQUENCE [LARGE SCALE GENOMIC DNA]</scope>
    <source>
        <strain evidence="1">Cupriavidus taiwanensis STM 6160</strain>
        <plasmid evidence="2">iii</plasmid>
    </source>
</reference>
<evidence type="ECO:0008006" key="3">
    <source>
        <dbReference type="Google" id="ProtNLM"/>
    </source>
</evidence>
<dbReference type="EMBL" id="LT984808">
    <property type="protein sequence ID" value="SPD62047.1"/>
    <property type="molecule type" value="Genomic_DNA"/>
</dbReference>
<organism evidence="1 2">
    <name type="scientific">Cupriavidus neocaledonicus</name>
    <dbReference type="NCBI Taxonomy" id="1040979"/>
    <lineage>
        <taxon>Bacteria</taxon>
        <taxon>Pseudomonadati</taxon>
        <taxon>Pseudomonadota</taxon>
        <taxon>Betaproteobacteria</taxon>
        <taxon>Burkholderiales</taxon>
        <taxon>Burkholderiaceae</taxon>
        <taxon>Cupriavidus</taxon>
    </lineage>
</organism>
<protein>
    <recommendedName>
        <fullName evidence="3">DUF4194 domain-containing protein</fullName>
    </recommendedName>
</protein>
<dbReference type="AlphaFoldDB" id="A0A375HZC8"/>
<name>A0A375HZC8_9BURK</name>
<keyword evidence="1" id="KW-0614">Plasmid</keyword>
<gene>
    <name evidence="1" type="ORF">CBM2607_P10046</name>
</gene>
<dbReference type="InterPro" id="IPR025449">
    <property type="entry name" value="JetB"/>
</dbReference>
<dbReference type="Pfam" id="PF13835">
    <property type="entry name" value="DUF4194"/>
    <property type="match status" value="1"/>
</dbReference>